<evidence type="ECO:0000313" key="2">
    <source>
        <dbReference type="EMBL" id="WNK21196.1"/>
    </source>
</evidence>
<accession>A0ABY9Z238</accession>
<evidence type="ECO:0000256" key="1">
    <source>
        <dbReference type="SAM" id="Phobius"/>
    </source>
</evidence>
<keyword evidence="3" id="KW-1185">Reference proteome</keyword>
<feature type="transmembrane region" description="Helical" evidence="1">
    <location>
        <begin position="221"/>
        <end position="248"/>
    </location>
</feature>
<gene>
    <name evidence="2" type="ORF">P1P91_05850</name>
</gene>
<reference evidence="2 3" key="1">
    <citation type="submission" date="2023-03" db="EMBL/GenBank/DDBJ databases">
        <title>Halomonas sp. nov., isolated from Korean tranditional fermented seafood 'Jeotgal'.</title>
        <authorList>
            <person name="Kim B."/>
            <person name="Shin N.-R."/>
        </authorList>
    </citation>
    <scope>NUCLEOTIDE SEQUENCE [LARGE SCALE GENOMIC DNA]</scope>
    <source>
        <strain evidence="2 3">SG2L-4</strain>
    </source>
</reference>
<keyword evidence="1" id="KW-1133">Transmembrane helix</keyword>
<feature type="transmembrane region" description="Helical" evidence="1">
    <location>
        <begin position="25"/>
        <end position="43"/>
    </location>
</feature>
<name>A0ABY9Z238_9GAMM</name>
<evidence type="ECO:0008006" key="4">
    <source>
        <dbReference type="Google" id="ProtNLM"/>
    </source>
</evidence>
<dbReference type="EMBL" id="CP119391">
    <property type="protein sequence ID" value="WNK21196.1"/>
    <property type="molecule type" value="Genomic_DNA"/>
</dbReference>
<keyword evidence="1" id="KW-0472">Membrane</keyword>
<keyword evidence="1" id="KW-0812">Transmembrane</keyword>
<dbReference type="RefSeq" id="WP_311885172.1">
    <property type="nucleotide sequence ID" value="NZ_CP119391.1"/>
</dbReference>
<organism evidence="2 3">
    <name type="scientific">Halomonas piscis</name>
    <dbReference type="NCBI Taxonomy" id="3031727"/>
    <lineage>
        <taxon>Bacteria</taxon>
        <taxon>Pseudomonadati</taxon>
        <taxon>Pseudomonadota</taxon>
        <taxon>Gammaproteobacteria</taxon>
        <taxon>Oceanospirillales</taxon>
        <taxon>Halomonadaceae</taxon>
        <taxon>Halomonas</taxon>
    </lineage>
</organism>
<dbReference type="Proteomes" id="UP001301869">
    <property type="component" value="Chromosome"/>
</dbReference>
<proteinExistence type="predicted"/>
<sequence length="273" mass="30215">MTMNKYQDEMSIGDVLALLAARRRLVMLCFIVPIILATAYAVLRDETYEFQSVYQLAEGYLKESEAEVAPLETGESVIAKSKSLFLPQAVRSAAKDNASALSTLDVELTAPEDTKIITLTTVDVPERQKEIARLHDALLERIASSQAETLQEIESRVKSRLASAKANYESLKKSESRNAAELATRYIELMADYDNRLMALKDGKILSVAEPSSKPVGMSSIMWILAGVMLGCVFALLGPLLVEAMALVQRTYRRAHAEPAADKRDNAERERTE</sequence>
<evidence type="ECO:0000313" key="3">
    <source>
        <dbReference type="Proteomes" id="UP001301869"/>
    </source>
</evidence>
<protein>
    <recommendedName>
        <fullName evidence="4">Lipopolysaccharide biosynthesis protein</fullName>
    </recommendedName>
</protein>